<name>A0A8H6S7Q8_MYCCL</name>
<sequence>MNIYGGTGGTGGAGGNGHGPNIVMNILGPGPAPAPIPRVILNELEHETFDRFIRSGRGQGLAFAERNVKLGDCGNVYRGNFHLYQNLFDEHPSIRRPPVVHKIEDGGVYVTSEEVITRVHDHGLQFVINAEHGAFAAYPLGVHKWTIDDEGPIIRYLLKHGVQLAETVEQDEYMIVTHIENAFAGMNAIWTNELRFKTDPPTCGFERNNAAEEFCATPGITSTPVGKTAFVAGITVAIALDALREQCIVTAVGSDGHVQSAQVHLPAPAVCFWCKFLSWNRAQDAQEVPKSPSETYQAKRIISDFLLYHSAHVLKMRQLCAALEYLGRQPVSTSELPPAQQNVSAFASSIDSDIKVHYNVQASSQTKLSKLYA</sequence>
<evidence type="ECO:0000313" key="1">
    <source>
        <dbReference type="EMBL" id="KAF7293730.1"/>
    </source>
</evidence>
<dbReference type="EMBL" id="JACAZE010000020">
    <property type="protein sequence ID" value="KAF7293730.1"/>
    <property type="molecule type" value="Genomic_DNA"/>
</dbReference>
<keyword evidence="2" id="KW-1185">Reference proteome</keyword>
<dbReference type="AlphaFoldDB" id="A0A8H6S7Q8"/>
<gene>
    <name evidence="1" type="ORF">HMN09_01168200</name>
</gene>
<protein>
    <submittedName>
        <fullName evidence="1">Uncharacterized protein</fullName>
    </submittedName>
</protein>
<comment type="caution">
    <text evidence="1">The sequence shown here is derived from an EMBL/GenBank/DDBJ whole genome shotgun (WGS) entry which is preliminary data.</text>
</comment>
<organism evidence="1 2">
    <name type="scientific">Mycena chlorophos</name>
    <name type="common">Agaric fungus</name>
    <name type="synonym">Agaricus chlorophos</name>
    <dbReference type="NCBI Taxonomy" id="658473"/>
    <lineage>
        <taxon>Eukaryota</taxon>
        <taxon>Fungi</taxon>
        <taxon>Dikarya</taxon>
        <taxon>Basidiomycota</taxon>
        <taxon>Agaricomycotina</taxon>
        <taxon>Agaricomycetes</taxon>
        <taxon>Agaricomycetidae</taxon>
        <taxon>Agaricales</taxon>
        <taxon>Marasmiineae</taxon>
        <taxon>Mycenaceae</taxon>
        <taxon>Mycena</taxon>
    </lineage>
</organism>
<reference evidence="1" key="1">
    <citation type="submission" date="2020-05" db="EMBL/GenBank/DDBJ databases">
        <title>Mycena genomes resolve the evolution of fungal bioluminescence.</title>
        <authorList>
            <person name="Tsai I.J."/>
        </authorList>
    </citation>
    <scope>NUCLEOTIDE SEQUENCE</scope>
    <source>
        <strain evidence="1">110903Hualien_Pintung</strain>
    </source>
</reference>
<dbReference type="Proteomes" id="UP000613580">
    <property type="component" value="Unassembled WGS sequence"/>
</dbReference>
<accession>A0A8H6S7Q8</accession>
<evidence type="ECO:0000313" key="2">
    <source>
        <dbReference type="Proteomes" id="UP000613580"/>
    </source>
</evidence>
<proteinExistence type="predicted"/>